<gene>
    <name evidence="6" type="ORF">CFN03_02920</name>
</gene>
<name>A0A265EAE7_9STAP</name>
<dbReference type="InterPro" id="IPR015421">
    <property type="entry name" value="PyrdxlP-dep_Trfase_major"/>
</dbReference>
<dbReference type="InterPro" id="IPR004838">
    <property type="entry name" value="NHTrfase_class1_PyrdxlP-BS"/>
</dbReference>
<dbReference type="Proteomes" id="UP000216682">
    <property type="component" value="Unassembled WGS sequence"/>
</dbReference>
<dbReference type="AlphaFoldDB" id="A0A265EAE7"/>
<dbReference type="Pfam" id="PF00155">
    <property type="entry name" value="Aminotran_1_2"/>
    <property type="match status" value="1"/>
</dbReference>
<dbReference type="EC" id="2.6.1.-" evidence="4"/>
<keyword evidence="2 4" id="KW-0032">Aminotransferase</keyword>
<dbReference type="InterPro" id="IPR050881">
    <property type="entry name" value="LL-DAP_aminotransferase"/>
</dbReference>
<evidence type="ECO:0000256" key="2">
    <source>
        <dbReference type="ARBA" id="ARBA00022576"/>
    </source>
</evidence>
<evidence type="ECO:0000259" key="5">
    <source>
        <dbReference type="Pfam" id="PF00155"/>
    </source>
</evidence>
<dbReference type="InterPro" id="IPR004839">
    <property type="entry name" value="Aminotransferase_I/II_large"/>
</dbReference>
<evidence type="ECO:0000256" key="3">
    <source>
        <dbReference type="ARBA" id="ARBA00022679"/>
    </source>
</evidence>
<reference evidence="6 7" key="1">
    <citation type="submission" date="2017-07" db="EMBL/GenBank/DDBJ databases">
        <title>Shotgun whole genome sequences of three halophilic bacterial isolates.</title>
        <authorList>
            <person name="Pozzo T."/>
            <person name="Higdon S.M."/>
            <person name="Quillaguaman J."/>
        </authorList>
    </citation>
    <scope>NUCLEOTIDE SEQUENCE [LARGE SCALE GENOMIC DNA]</scope>
    <source>
        <strain evidence="6 7">BU-1</strain>
    </source>
</reference>
<dbReference type="PANTHER" id="PTHR42832">
    <property type="entry name" value="AMINO ACID AMINOTRANSFERASE"/>
    <property type="match status" value="1"/>
</dbReference>
<dbReference type="InterPro" id="IPR015424">
    <property type="entry name" value="PyrdxlP-dep_Trfase"/>
</dbReference>
<accession>A0A265EAE7</accession>
<sequence>MLMANRLIESIPPSYFKTAMASNVEQGPLPLINLAVGIPDGETPGPILDAASDALYNEENQRYGLFRGKQSFKDAIIRFYSDQYGVELAEHNIAILYGTKSALVQFPMLFIEPGEGVYLPNPGYPDYAAGVRLARGEVYDLPLLPENGYLPDYDRLPDDELDNARLLYLNYPSNPLGAVADKEFFDRTVAWFKGTKTRIVHDFAYAPFSFEGRHPSMLESDPDLECAIEIYSLSKGFNMSGFRVGFAVGNHEMIEAINTYQDHTQTGMWGVLQDASIAALENAGEILPHQEEKFRRRSALVTGAFKEMGIPINPIRGGIFGWIRVPEGHDGESFREFLMKEQSILVTPGIPFGSRGSGYIRISLAVRDQMLEDVISRFGNIRHLWQ</sequence>
<protein>
    <recommendedName>
        <fullName evidence="4">Aminotransferase</fullName>
        <ecNumber evidence="4">2.6.1.-</ecNumber>
    </recommendedName>
</protein>
<proteinExistence type="inferred from homology"/>
<dbReference type="PROSITE" id="PS00105">
    <property type="entry name" value="AA_TRANSFER_CLASS_1"/>
    <property type="match status" value="1"/>
</dbReference>
<evidence type="ECO:0000256" key="4">
    <source>
        <dbReference type="RuleBase" id="RU000481"/>
    </source>
</evidence>
<evidence type="ECO:0000313" key="7">
    <source>
        <dbReference type="Proteomes" id="UP000216682"/>
    </source>
</evidence>
<dbReference type="GO" id="GO:0030170">
    <property type="term" value="F:pyridoxal phosphate binding"/>
    <property type="evidence" value="ECO:0007669"/>
    <property type="project" value="InterPro"/>
</dbReference>
<organism evidence="6 7">
    <name type="scientific">Salinicoccus roseus</name>
    <dbReference type="NCBI Taxonomy" id="45670"/>
    <lineage>
        <taxon>Bacteria</taxon>
        <taxon>Bacillati</taxon>
        <taxon>Bacillota</taxon>
        <taxon>Bacilli</taxon>
        <taxon>Bacillales</taxon>
        <taxon>Staphylococcaceae</taxon>
        <taxon>Salinicoccus</taxon>
    </lineage>
</organism>
<dbReference type="CDD" id="cd00609">
    <property type="entry name" value="AAT_like"/>
    <property type="match status" value="1"/>
</dbReference>
<dbReference type="Gene3D" id="3.90.1150.10">
    <property type="entry name" value="Aspartate Aminotransferase, domain 1"/>
    <property type="match status" value="1"/>
</dbReference>
<dbReference type="PANTHER" id="PTHR42832:SF3">
    <property type="entry name" value="L-GLUTAMINE--4-(METHYLSULFANYL)-2-OXOBUTANOATE AMINOTRANSFERASE"/>
    <property type="match status" value="1"/>
</dbReference>
<feature type="domain" description="Aminotransferase class I/classII large" evidence="5">
    <location>
        <begin position="31"/>
        <end position="377"/>
    </location>
</feature>
<comment type="cofactor">
    <cofactor evidence="1 4">
        <name>pyridoxal 5'-phosphate</name>
        <dbReference type="ChEBI" id="CHEBI:597326"/>
    </cofactor>
</comment>
<keyword evidence="3 4" id="KW-0808">Transferase</keyword>
<evidence type="ECO:0000313" key="6">
    <source>
        <dbReference type="EMBL" id="OZT78248.1"/>
    </source>
</evidence>
<dbReference type="EMBL" id="NPEZ01000001">
    <property type="protein sequence ID" value="OZT78248.1"/>
    <property type="molecule type" value="Genomic_DNA"/>
</dbReference>
<dbReference type="InterPro" id="IPR015422">
    <property type="entry name" value="PyrdxlP-dep_Trfase_small"/>
</dbReference>
<dbReference type="Gene3D" id="3.40.640.10">
    <property type="entry name" value="Type I PLP-dependent aspartate aminotransferase-like (Major domain)"/>
    <property type="match status" value="1"/>
</dbReference>
<dbReference type="SUPFAM" id="SSF53383">
    <property type="entry name" value="PLP-dependent transferases"/>
    <property type="match status" value="1"/>
</dbReference>
<dbReference type="GO" id="GO:0008483">
    <property type="term" value="F:transaminase activity"/>
    <property type="evidence" value="ECO:0007669"/>
    <property type="project" value="UniProtKB-KW"/>
</dbReference>
<comment type="similarity">
    <text evidence="4">Belongs to the class-I pyridoxal-phosphate-dependent aminotransferase family.</text>
</comment>
<comment type="caution">
    <text evidence="6">The sequence shown here is derived from an EMBL/GenBank/DDBJ whole genome shotgun (WGS) entry which is preliminary data.</text>
</comment>
<evidence type="ECO:0000256" key="1">
    <source>
        <dbReference type="ARBA" id="ARBA00001933"/>
    </source>
</evidence>